<feature type="region of interest" description="Disordered" evidence="1">
    <location>
        <begin position="447"/>
        <end position="466"/>
    </location>
</feature>
<accession>A0ABT4TJ21</accession>
<keyword evidence="4" id="KW-1185">Reference proteome</keyword>
<dbReference type="InterPro" id="IPR011990">
    <property type="entry name" value="TPR-like_helical_dom_sf"/>
</dbReference>
<proteinExistence type="predicted"/>
<comment type="caution">
    <text evidence="3">The sequence shown here is derived from an EMBL/GenBank/DDBJ whole genome shotgun (WGS) entry which is preliminary data.</text>
</comment>
<evidence type="ECO:0000256" key="1">
    <source>
        <dbReference type="SAM" id="MobiDB-lite"/>
    </source>
</evidence>
<dbReference type="Gene3D" id="1.25.40.10">
    <property type="entry name" value="Tetratricopeptide repeat domain"/>
    <property type="match status" value="1"/>
</dbReference>
<feature type="domain" description="HTH cro/C1-type" evidence="2">
    <location>
        <begin position="78"/>
        <end position="113"/>
    </location>
</feature>
<feature type="region of interest" description="Disordered" evidence="1">
    <location>
        <begin position="315"/>
        <end position="336"/>
    </location>
</feature>
<gene>
    <name evidence="3" type="ORF">O4U47_07560</name>
</gene>
<dbReference type="InterPro" id="IPR010982">
    <property type="entry name" value="Lambda_DNA-bd_dom_sf"/>
</dbReference>
<feature type="compositionally biased region" description="Polar residues" evidence="1">
    <location>
        <begin position="456"/>
        <end position="466"/>
    </location>
</feature>
<dbReference type="Gene3D" id="1.10.260.40">
    <property type="entry name" value="lambda repressor-like DNA-binding domains"/>
    <property type="match status" value="1"/>
</dbReference>
<dbReference type="PROSITE" id="PS50943">
    <property type="entry name" value="HTH_CROC1"/>
    <property type="match status" value="1"/>
</dbReference>
<sequence>MPTISRRRRAELARAAAQIRIEGQRSGRTVHAVAAEIVRRLPQMRPLEAHRHAYGWTRRQLADAVVEAIRARGQADPGLSEARICRWEHNGVHPSADYAEALIEVFAVPPARLGLTAPRTAWYGRGHPRAQGVTMADHAPLTAVTDSIALHLEVEGPAGGPQAREQVGRALNYFAVHYGDHAPTLMATEVHRCRGLVVGMLAHRQPDRDRRELRTLAGWLSALLGDFVFSASDYEGALIHLGTGARLGTEVGDARLASWSVGAQSMMTAFRGRDVDALELAVQASELADGPLQQAQMAAWCELRPLARMGRAREARDAARRAQRSMDAADEDPRNRWGFDRPELHQHLAEAHLTLGDSAQARSHAETARRLKRTGSGGWAAATAILARAAAADRDADGAVALADQILDTVPAESLRETTRRRLLTLDADLAADPAPGPAARALTDRLRALPAHSPIQRSSPEPNGR</sequence>
<evidence type="ECO:0000313" key="4">
    <source>
        <dbReference type="Proteomes" id="UP001165685"/>
    </source>
</evidence>
<dbReference type="InterPro" id="IPR001387">
    <property type="entry name" value="Cro/C1-type_HTH"/>
</dbReference>
<name>A0ABT4TJ21_9ACTN</name>
<protein>
    <submittedName>
        <fullName evidence="3">Helix-turn-helix transcriptional regulator</fullName>
    </submittedName>
</protein>
<dbReference type="Proteomes" id="UP001165685">
    <property type="component" value="Unassembled WGS sequence"/>
</dbReference>
<dbReference type="RefSeq" id="WP_270676903.1">
    <property type="nucleotide sequence ID" value="NZ_JAQFWP010000010.1"/>
</dbReference>
<reference evidence="3" key="1">
    <citation type="submission" date="2023-01" db="EMBL/GenBank/DDBJ databases">
        <title>Draft genome sequence of Nocardiopsis sp. LSu2-4 isolated from halophytes.</title>
        <authorList>
            <person name="Duangmal K."/>
            <person name="Chantavorakit T."/>
        </authorList>
    </citation>
    <scope>NUCLEOTIDE SEQUENCE</scope>
    <source>
        <strain evidence="3">LSu2-4</strain>
    </source>
</reference>
<dbReference type="SUPFAM" id="SSF48452">
    <property type="entry name" value="TPR-like"/>
    <property type="match status" value="1"/>
</dbReference>
<organism evidence="3 4">
    <name type="scientific">Nocardiopsis suaedae</name>
    <dbReference type="NCBI Taxonomy" id="3018444"/>
    <lineage>
        <taxon>Bacteria</taxon>
        <taxon>Bacillati</taxon>
        <taxon>Actinomycetota</taxon>
        <taxon>Actinomycetes</taxon>
        <taxon>Streptosporangiales</taxon>
        <taxon>Nocardiopsidaceae</taxon>
        <taxon>Nocardiopsis</taxon>
    </lineage>
</organism>
<dbReference type="CDD" id="cd00093">
    <property type="entry name" value="HTH_XRE"/>
    <property type="match status" value="1"/>
</dbReference>
<dbReference type="EMBL" id="JAQFWP010000010">
    <property type="protein sequence ID" value="MDA2804366.1"/>
    <property type="molecule type" value="Genomic_DNA"/>
</dbReference>
<evidence type="ECO:0000259" key="2">
    <source>
        <dbReference type="PROSITE" id="PS50943"/>
    </source>
</evidence>
<evidence type="ECO:0000313" key="3">
    <source>
        <dbReference type="EMBL" id="MDA2804366.1"/>
    </source>
</evidence>